<dbReference type="AlphaFoldDB" id="A0A8H7D357"/>
<accession>A0A8H7D357</accession>
<proteinExistence type="predicted"/>
<keyword evidence="2" id="KW-1185">Reference proteome</keyword>
<dbReference type="EMBL" id="JACAZH010000010">
    <property type="protein sequence ID" value="KAF7357296.1"/>
    <property type="molecule type" value="Genomic_DNA"/>
</dbReference>
<sequence>MLRQSPTLSKVFAVVPAATAEELGVKESLQQSWTGPWRDITQEKKLRRGMWGDYSKACATLSIPDLPSYPICTPIPIVIQILTETKSVPRSDQAENKGKSLFPAPPTHSSQLKQVLCRVTNIKVQNKVARQRDTFDLPVTRGLDNTEIARVESLCEIEAVVDEPEWIPKEKDRGVWKRSVRFALELQFPLPPTHSTEILDWQYELSVVIPFPGMGNDLKISSPIQLCASSSRESTSLPPQIHFSPCASLLSEWISAEDQAVRISRVETTTGATALLARLVLWATRLATPYLNILASQAS</sequence>
<dbReference type="OrthoDB" id="2742096at2759"/>
<evidence type="ECO:0000313" key="1">
    <source>
        <dbReference type="EMBL" id="KAF7357296.1"/>
    </source>
</evidence>
<comment type="caution">
    <text evidence="1">The sequence shown here is derived from an EMBL/GenBank/DDBJ whole genome shotgun (WGS) entry which is preliminary data.</text>
</comment>
<reference evidence="1" key="1">
    <citation type="submission" date="2020-05" db="EMBL/GenBank/DDBJ databases">
        <title>Mycena genomes resolve the evolution of fungal bioluminescence.</title>
        <authorList>
            <person name="Tsai I.J."/>
        </authorList>
    </citation>
    <scope>NUCLEOTIDE SEQUENCE</scope>
    <source>
        <strain evidence="1">160909Yilan</strain>
    </source>
</reference>
<gene>
    <name evidence="1" type="ORF">MSAN_01325000</name>
</gene>
<evidence type="ECO:0000313" key="2">
    <source>
        <dbReference type="Proteomes" id="UP000623467"/>
    </source>
</evidence>
<dbReference type="Proteomes" id="UP000623467">
    <property type="component" value="Unassembled WGS sequence"/>
</dbReference>
<name>A0A8H7D357_9AGAR</name>
<organism evidence="1 2">
    <name type="scientific">Mycena sanguinolenta</name>
    <dbReference type="NCBI Taxonomy" id="230812"/>
    <lineage>
        <taxon>Eukaryota</taxon>
        <taxon>Fungi</taxon>
        <taxon>Dikarya</taxon>
        <taxon>Basidiomycota</taxon>
        <taxon>Agaricomycotina</taxon>
        <taxon>Agaricomycetes</taxon>
        <taxon>Agaricomycetidae</taxon>
        <taxon>Agaricales</taxon>
        <taxon>Marasmiineae</taxon>
        <taxon>Mycenaceae</taxon>
        <taxon>Mycena</taxon>
    </lineage>
</organism>
<protein>
    <submittedName>
        <fullName evidence="1">Arrestin-N domain-containing protein</fullName>
    </submittedName>
</protein>